<proteinExistence type="predicted"/>
<reference evidence="2 3" key="1">
    <citation type="journal article" date="2015" name="Int. J. Syst. Evol. Microbiol.">
        <title>Chryseobacterium sediminis sp. nov., isolated from a river sediment.</title>
        <authorList>
            <person name="Kampfer P."/>
            <person name="Busse H.J."/>
            <person name="McInroy J.A."/>
            <person name="Glaeser S.P."/>
        </authorList>
    </citation>
    <scope>NUCLEOTIDE SEQUENCE [LARGE SCALE GENOMIC DNA]</scope>
    <source>
        <strain evidence="2 3">IMT-174</strain>
    </source>
</reference>
<comment type="caution">
    <text evidence="2">The sequence shown here is derived from an EMBL/GenBank/DDBJ whole genome shotgun (WGS) entry which is preliminary data.</text>
</comment>
<keyword evidence="1" id="KW-0732">Signal</keyword>
<evidence type="ECO:0000256" key="1">
    <source>
        <dbReference type="SAM" id="SignalP"/>
    </source>
</evidence>
<protein>
    <submittedName>
        <fullName evidence="2">PorT family protein</fullName>
    </submittedName>
</protein>
<dbReference type="RefSeq" id="WP_149833345.1">
    <property type="nucleotide sequence ID" value="NZ_VUNZ01000001.1"/>
</dbReference>
<evidence type="ECO:0000313" key="2">
    <source>
        <dbReference type="EMBL" id="KAA2224396.1"/>
    </source>
</evidence>
<gene>
    <name evidence="2" type="ORF">FW780_09390</name>
</gene>
<feature type="chain" id="PRO_5022820042" evidence="1">
    <location>
        <begin position="19"/>
        <end position="411"/>
    </location>
</feature>
<feature type="signal peptide" evidence="1">
    <location>
        <begin position="1"/>
        <end position="18"/>
    </location>
</feature>
<sequence length="411" mass="46666">MKKTLSVLLSFCIVFICAQIKFEKGYIINTNDVKKEVLIKNQGWANNPDSFVYKTDEKSQESTGTLSTIKEFGIYNDVKYVTYNGDIDYSSDNIGDLSSNKDPEFKKGSVFLKEIVTGNKNLYSYQGQNLIRYFYSDSNSPIQPLIYKKYFFNGNNLQIATNEEYSDQLMTIFSGDTKALALASKTKYTSNDLKKIFNEYNSNISGTANVDTPSETKRNSKFNLAVRPGLNFYSPLEITKTFSNEGAPSKTGFRIGVEAEIVLPFNRNKWSVVLEPTFNLYNNKTAVRTTNGNLYNINVDNYSFISIPLSVRHYMFINDKSKIFINAGINVLTIKTSAAKDFSLDYDGYVFDRFKLSSSQAFRSAVFGIGYNYNNKYIVEARYNTGMNLLEEKGPEANLKYVSLILGYNIF</sequence>
<dbReference type="EMBL" id="VUNZ01000001">
    <property type="protein sequence ID" value="KAA2224396.1"/>
    <property type="molecule type" value="Genomic_DNA"/>
</dbReference>
<dbReference type="OrthoDB" id="921445at2"/>
<evidence type="ECO:0000313" key="3">
    <source>
        <dbReference type="Proteomes" id="UP000323082"/>
    </source>
</evidence>
<organism evidence="2 3">
    <name type="scientific">Chryseobacterium sediminis</name>
    <dbReference type="NCBI Taxonomy" id="1679494"/>
    <lineage>
        <taxon>Bacteria</taxon>
        <taxon>Pseudomonadati</taxon>
        <taxon>Bacteroidota</taxon>
        <taxon>Flavobacteriia</taxon>
        <taxon>Flavobacteriales</taxon>
        <taxon>Weeksellaceae</taxon>
        <taxon>Chryseobacterium group</taxon>
        <taxon>Chryseobacterium</taxon>
    </lineage>
</organism>
<accession>A0A5B2UCX4</accession>
<name>A0A5B2UCX4_9FLAO</name>
<dbReference type="AlphaFoldDB" id="A0A5B2UCX4"/>
<dbReference type="Proteomes" id="UP000323082">
    <property type="component" value="Unassembled WGS sequence"/>
</dbReference>